<evidence type="ECO:0000313" key="2">
    <source>
        <dbReference type="EMBL" id="VDK71702.1"/>
    </source>
</evidence>
<gene>
    <name evidence="2" type="ORF">DILT_LOCUS2347</name>
</gene>
<reference evidence="2 3" key="1">
    <citation type="submission" date="2018-11" db="EMBL/GenBank/DDBJ databases">
        <authorList>
            <consortium name="Pathogen Informatics"/>
        </authorList>
    </citation>
    <scope>NUCLEOTIDE SEQUENCE [LARGE SCALE GENOMIC DNA]</scope>
</reference>
<organism evidence="2 3">
    <name type="scientific">Dibothriocephalus latus</name>
    <name type="common">Fish tapeworm</name>
    <name type="synonym">Diphyllobothrium latum</name>
    <dbReference type="NCBI Taxonomy" id="60516"/>
    <lineage>
        <taxon>Eukaryota</taxon>
        <taxon>Metazoa</taxon>
        <taxon>Spiralia</taxon>
        <taxon>Lophotrochozoa</taxon>
        <taxon>Platyhelminthes</taxon>
        <taxon>Cestoda</taxon>
        <taxon>Eucestoda</taxon>
        <taxon>Diphyllobothriidea</taxon>
        <taxon>Diphyllobothriidae</taxon>
        <taxon>Dibothriocephalus</taxon>
    </lineage>
</organism>
<feature type="compositionally biased region" description="Acidic residues" evidence="1">
    <location>
        <begin position="147"/>
        <end position="173"/>
    </location>
</feature>
<dbReference type="AlphaFoldDB" id="A0A3P6S759"/>
<name>A0A3P6S759_DIBLA</name>
<dbReference type="OrthoDB" id="10484673at2759"/>
<evidence type="ECO:0000256" key="1">
    <source>
        <dbReference type="SAM" id="MobiDB-lite"/>
    </source>
</evidence>
<protein>
    <submittedName>
        <fullName evidence="2">Uncharacterized protein</fullName>
    </submittedName>
</protein>
<feature type="compositionally biased region" description="Polar residues" evidence="1">
    <location>
        <begin position="217"/>
        <end position="235"/>
    </location>
</feature>
<accession>A0A3P6S759</accession>
<sequence>MEILRRTEDPVAVEIIRRCSSRSAEEPSTMGAAAFYLPGDCNIPIGGSGGLCTTSGSELSCYCTCPPARHPSSCCSRSVGVQTALNATEMIASAAIIAASRAAEEARIALGIPLVDGYHHRPMSLRDSMTVDQLAKNVGEHVKVDDGDGDDDDEDGEQVEGDGDGDVDEDEEEEEVLFGGPAFLTHCQAPTTDPLSEVNQLESTYANFPDFPERNTGLGSEFSTSSKPESNSCDTQDGHTPELSEILGGAPLEWTYFVSSAEVFNQSGDRIVTRICYMLSRG</sequence>
<feature type="region of interest" description="Disordered" evidence="1">
    <location>
        <begin position="207"/>
        <end position="240"/>
    </location>
</feature>
<proteinExistence type="predicted"/>
<dbReference type="EMBL" id="UYRU01041980">
    <property type="protein sequence ID" value="VDK71702.1"/>
    <property type="molecule type" value="Genomic_DNA"/>
</dbReference>
<evidence type="ECO:0000313" key="3">
    <source>
        <dbReference type="Proteomes" id="UP000281553"/>
    </source>
</evidence>
<keyword evidence="3" id="KW-1185">Reference proteome</keyword>
<dbReference type="Proteomes" id="UP000281553">
    <property type="component" value="Unassembled WGS sequence"/>
</dbReference>
<feature type="region of interest" description="Disordered" evidence="1">
    <location>
        <begin position="140"/>
        <end position="173"/>
    </location>
</feature>